<proteinExistence type="predicted"/>
<evidence type="ECO:0000313" key="1">
    <source>
        <dbReference type="EMBL" id="MBD1432868.1"/>
    </source>
</evidence>
<dbReference type="PANTHER" id="PTHR35532">
    <property type="entry name" value="SIMILAR TO POLYHYDROXYALKANOATE DEPOLYMERASE"/>
    <property type="match status" value="1"/>
</dbReference>
<dbReference type="Proteomes" id="UP000602759">
    <property type="component" value="Unassembled WGS sequence"/>
</dbReference>
<accession>A0ABR7YNW9</accession>
<dbReference type="RefSeq" id="WP_190993856.1">
    <property type="nucleotide sequence ID" value="NZ_JACOIK010000005.1"/>
</dbReference>
<evidence type="ECO:0000313" key="2">
    <source>
        <dbReference type="Proteomes" id="UP000602759"/>
    </source>
</evidence>
<gene>
    <name evidence="1" type="ORF">H8B06_08535</name>
</gene>
<dbReference type="InterPro" id="IPR038765">
    <property type="entry name" value="Papain-like_cys_pep_sf"/>
</dbReference>
<name>A0ABR7YNW9_9SPHI</name>
<comment type="caution">
    <text evidence="1">The sequence shown here is derived from an EMBL/GenBank/DDBJ whole genome shotgun (WGS) entry which is preliminary data.</text>
</comment>
<organism evidence="1 2">
    <name type="scientific">Sphingobacterium micropteri</name>
    <dbReference type="NCBI Taxonomy" id="2763501"/>
    <lineage>
        <taxon>Bacteria</taxon>
        <taxon>Pseudomonadati</taxon>
        <taxon>Bacteroidota</taxon>
        <taxon>Sphingobacteriia</taxon>
        <taxon>Sphingobacteriales</taxon>
        <taxon>Sphingobacteriaceae</taxon>
        <taxon>Sphingobacterium</taxon>
    </lineage>
</organism>
<dbReference type="Gene3D" id="2.60.120.260">
    <property type="entry name" value="Galactose-binding domain-like"/>
    <property type="match status" value="2"/>
</dbReference>
<keyword evidence="2" id="KW-1185">Reference proteome</keyword>
<dbReference type="EMBL" id="JACOIK010000005">
    <property type="protein sequence ID" value="MBD1432868.1"/>
    <property type="molecule type" value="Genomic_DNA"/>
</dbReference>
<dbReference type="PANTHER" id="PTHR35532:SF5">
    <property type="entry name" value="CARBOHYDRATE-BINDING DOMAIN-CONTAINING PROTEIN"/>
    <property type="match status" value="1"/>
</dbReference>
<sequence length="616" mass="71515">MERVLKHYQQEGDREKLDAARFLIGNMQDKKAVINRSNTSFLEILDRIDSLWGHGNAAMIEHAALLKASWDSLTVRYGAPRVRETDIDTDLEHIQSEYLIHHIDQVFKVWRESPWKANVDFSDFCEYILPYRVGTESLEPWAERLYAEWLPKIKEEGLDSIYTIARHINDFNSYRTSHMRMFWSYPYDFNSSEFERIRTGSCKHGVYYTTLVLRSVGIPTVVDYTPKWAGANNGHEWNAIFLEDGSLHPFDAIHRGLKIDLSWRRIAKVYRKTFADQKIKIDEKHEHEIPKALRRNFDKDVTGQYVDTKDIIIPIEGVQGFKYAVISTYHGFDWVPHCWGDIENGKAKFDNMGVDNLYAVFVHDNGSYVRKSEPFLLDSIGNIQFFKPDYTRRQDMRLERKFPLTPHMEGIMSFVVGNKIQGGNTRNFQDSATFFTITETPKNIESVGVNDRKKYRYVRMWIPPGGRGDMAELEFYGLSANGRDTVKLSGDIIGDPKADLSKERYYAYPFDGDLLTYYLKPRGVDPWIGLDLGTAQQIVKVRYCPRSDTNFIEVGDLYELFLWDGGAWKSQGQLKATDQYLVYPGMPSNGLFILVNKSKGIEHRIFTYENGKQIWQ</sequence>
<reference evidence="1 2" key="1">
    <citation type="submission" date="2020-08" db="EMBL/GenBank/DDBJ databases">
        <title>Sphingobacterium sp. DN00404 isolated from aquaculture water.</title>
        <authorList>
            <person name="Zhang M."/>
        </authorList>
    </citation>
    <scope>NUCLEOTIDE SEQUENCE [LARGE SCALE GENOMIC DNA]</scope>
    <source>
        <strain evidence="1 2">DN00404</strain>
    </source>
</reference>
<protein>
    <submittedName>
        <fullName evidence="1">Transglutaminase domain-containing protein</fullName>
    </submittedName>
</protein>
<dbReference type="SUPFAM" id="SSF54001">
    <property type="entry name" value="Cysteine proteinases"/>
    <property type="match status" value="1"/>
</dbReference>